<sequence>MGSKLKNIVQYIIKKFERCLFEVFFKIWKIKNSVLSVTLWLKITTEAQRTQSKKTYQV</sequence>
<gene>
    <name evidence="1" type="ordered locus">Aeqsu_1291</name>
</gene>
<dbReference type="AlphaFoldDB" id="I3YUW6"/>
<dbReference type="Proteomes" id="UP000006049">
    <property type="component" value="Chromosome"/>
</dbReference>
<reference evidence="1 2" key="1">
    <citation type="submission" date="2012-06" db="EMBL/GenBank/DDBJ databases">
        <title>The complete genome of Aequorivita sublithincola DSM 14238.</title>
        <authorList>
            <consortium name="US DOE Joint Genome Institute (JGI-PGF)"/>
            <person name="Lucas S."/>
            <person name="Copeland A."/>
            <person name="Lapidus A."/>
            <person name="Goodwin L."/>
            <person name="Pitluck S."/>
            <person name="Peters L."/>
            <person name="Munk A.C.C."/>
            <person name="Kyrpides N."/>
            <person name="Mavromatis K."/>
            <person name="Pagani I."/>
            <person name="Ivanova N."/>
            <person name="Ovchinnikova G."/>
            <person name="Zeytun A."/>
            <person name="Detter J.C."/>
            <person name="Han C."/>
            <person name="Land M."/>
            <person name="Hauser L."/>
            <person name="Markowitz V."/>
            <person name="Cheng J.-F."/>
            <person name="Hugenholtz P."/>
            <person name="Woyke T."/>
            <person name="Wu D."/>
            <person name="Tindall B."/>
            <person name="Faehnrich R."/>
            <person name="Brambilla E."/>
            <person name="Klenk H.-P."/>
            <person name="Eisen J.A."/>
        </authorList>
    </citation>
    <scope>NUCLEOTIDE SEQUENCE [LARGE SCALE GENOMIC DNA]</scope>
    <source>
        <strain evidence="2">DSM 14238 / LMG 21431 / ACAM 643 / 9-3</strain>
    </source>
</reference>
<dbReference type="EMBL" id="CP003280">
    <property type="protein sequence ID" value="AFL80784.1"/>
    <property type="molecule type" value="Genomic_DNA"/>
</dbReference>
<proteinExistence type="predicted"/>
<organism evidence="1 2">
    <name type="scientific">Aequorivita sublithincola (strain DSM 14238 / LMG 21431 / ACAM 643 / 9-3)</name>
    <dbReference type="NCBI Taxonomy" id="746697"/>
    <lineage>
        <taxon>Bacteria</taxon>
        <taxon>Pseudomonadati</taxon>
        <taxon>Bacteroidota</taxon>
        <taxon>Flavobacteriia</taxon>
        <taxon>Flavobacteriales</taxon>
        <taxon>Flavobacteriaceae</taxon>
        <taxon>Aequorivita</taxon>
    </lineage>
</organism>
<protein>
    <submittedName>
        <fullName evidence="1">Uncharacterized protein</fullName>
    </submittedName>
</protein>
<keyword evidence="2" id="KW-1185">Reference proteome</keyword>
<dbReference type="KEGG" id="asl:Aeqsu_1291"/>
<name>I3YUW6_AEQSU</name>
<accession>I3YUW6</accession>
<evidence type="ECO:0000313" key="1">
    <source>
        <dbReference type="EMBL" id="AFL80784.1"/>
    </source>
</evidence>
<evidence type="ECO:0000313" key="2">
    <source>
        <dbReference type="Proteomes" id="UP000006049"/>
    </source>
</evidence>
<dbReference type="HOGENOM" id="CLU_2968995_0_0_10"/>